<comment type="caution">
    <text evidence="4">The sequence shown here is derived from an EMBL/GenBank/DDBJ whole genome shotgun (WGS) entry which is preliminary data.</text>
</comment>
<dbReference type="InterPro" id="IPR021994">
    <property type="entry name" value="DUF3592"/>
</dbReference>
<gene>
    <name evidence="4" type="ORF">GCM10022236_26170</name>
</gene>
<name>A0ABP7A0R0_9ACTN</name>
<dbReference type="RefSeq" id="WP_344805157.1">
    <property type="nucleotide sequence ID" value="NZ_BAABAB010000017.1"/>
</dbReference>
<feature type="compositionally biased region" description="Polar residues" evidence="1">
    <location>
        <begin position="153"/>
        <end position="164"/>
    </location>
</feature>
<dbReference type="Pfam" id="PF12158">
    <property type="entry name" value="DUF3592"/>
    <property type="match status" value="1"/>
</dbReference>
<dbReference type="EMBL" id="BAABAB010000017">
    <property type="protein sequence ID" value="GAA3622554.1"/>
    <property type="molecule type" value="Genomic_DNA"/>
</dbReference>
<evidence type="ECO:0000256" key="1">
    <source>
        <dbReference type="SAM" id="MobiDB-lite"/>
    </source>
</evidence>
<accession>A0ABP7A0R0</accession>
<keyword evidence="2" id="KW-0472">Membrane</keyword>
<evidence type="ECO:0000256" key="2">
    <source>
        <dbReference type="SAM" id="Phobius"/>
    </source>
</evidence>
<feature type="region of interest" description="Disordered" evidence="1">
    <location>
        <begin position="145"/>
        <end position="164"/>
    </location>
</feature>
<reference evidence="5" key="1">
    <citation type="journal article" date="2019" name="Int. J. Syst. Evol. Microbiol.">
        <title>The Global Catalogue of Microorganisms (GCM) 10K type strain sequencing project: providing services to taxonomists for standard genome sequencing and annotation.</title>
        <authorList>
            <consortium name="The Broad Institute Genomics Platform"/>
            <consortium name="The Broad Institute Genome Sequencing Center for Infectious Disease"/>
            <person name="Wu L."/>
            <person name="Ma J."/>
        </authorList>
    </citation>
    <scope>NUCLEOTIDE SEQUENCE [LARGE SCALE GENOMIC DNA]</scope>
    <source>
        <strain evidence="5">JCM 16929</strain>
    </source>
</reference>
<keyword evidence="2" id="KW-0812">Transmembrane</keyword>
<feature type="transmembrane region" description="Helical" evidence="2">
    <location>
        <begin position="9"/>
        <end position="28"/>
    </location>
</feature>
<proteinExistence type="predicted"/>
<protein>
    <recommendedName>
        <fullName evidence="3">DUF3592 domain-containing protein</fullName>
    </recommendedName>
</protein>
<keyword evidence="5" id="KW-1185">Reference proteome</keyword>
<dbReference type="Proteomes" id="UP001501490">
    <property type="component" value="Unassembled WGS sequence"/>
</dbReference>
<evidence type="ECO:0000259" key="3">
    <source>
        <dbReference type="Pfam" id="PF12158"/>
    </source>
</evidence>
<keyword evidence="2" id="KW-1133">Transmembrane helix</keyword>
<evidence type="ECO:0000313" key="5">
    <source>
        <dbReference type="Proteomes" id="UP001501490"/>
    </source>
</evidence>
<feature type="domain" description="DUF3592" evidence="3">
    <location>
        <begin position="43"/>
        <end position="115"/>
    </location>
</feature>
<organism evidence="4 5">
    <name type="scientific">Microlunatus ginsengisoli</name>
    <dbReference type="NCBI Taxonomy" id="363863"/>
    <lineage>
        <taxon>Bacteria</taxon>
        <taxon>Bacillati</taxon>
        <taxon>Actinomycetota</taxon>
        <taxon>Actinomycetes</taxon>
        <taxon>Propionibacteriales</taxon>
        <taxon>Propionibacteriaceae</taxon>
        <taxon>Microlunatus</taxon>
    </lineage>
</organism>
<sequence>MRWLRFPRLLGVIACVYLMALAVLFGHLSVQNYRFVHHAVQATGTVVALDPRPPAGSTRTLRDATLAPKVRYEVGGETYYYTAAHGTYRPRHRVGSTVVVLYDPADPAKARLRGEGRLMVPLITSGFATAALIVGFVLVRTRNLGRAPGNDSPARSSDSVPTGP</sequence>
<evidence type="ECO:0000313" key="4">
    <source>
        <dbReference type="EMBL" id="GAA3622554.1"/>
    </source>
</evidence>
<feature type="transmembrane region" description="Helical" evidence="2">
    <location>
        <begin position="118"/>
        <end position="139"/>
    </location>
</feature>